<proteinExistence type="inferred from homology"/>
<dbReference type="PROSITE" id="PS00108">
    <property type="entry name" value="PROTEIN_KINASE_ST"/>
    <property type="match status" value="1"/>
</dbReference>
<dbReference type="FunFam" id="1.10.510.10:FF:000624">
    <property type="entry name" value="Mitogen-activated protein kinase"/>
    <property type="match status" value="1"/>
</dbReference>
<dbReference type="GO" id="GO:0010468">
    <property type="term" value="P:regulation of gene expression"/>
    <property type="evidence" value="ECO:0007669"/>
    <property type="project" value="TreeGrafter"/>
</dbReference>
<evidence type="ECO:0000256" key="11">
    <source>
        <dbReference type="RuleBase" id="RU000304"/>
    </source>
</evidence>
<dbReference type="InterPro" id="IPR017441">
    <property type="entry name" value="Protein_kinase_ATP_BS"/>
</dbReference>
<dbReference type="PANTHER" id="PTHR24056:SF472">
    <property type="entry name" value="CYCLIN-DEPENDENT KINASE 4, ISOFORM A"/>
    <property type="match status" value="1"/>
</dbReference>
<evidence type="ECO:0000256" key="2">
    <source>
        <dbReference type="ARBA" id="ARBA00012425"/>
    </source>
</evidence>
<dbReference type="FunFam" id="3.30.200.20:FF:000124">
    <property type="entry name" value="Cyclin-dependent kinase 4"/>
    <property type="match status" value="1"/>
</dbReference>
<dbReference type="Gene3D" id="3.30.200.20">
    <property type="entry name" value="Phosphorylase Kinase, domain 1"/>
    <property type="match status" value="1"/>
</dbReference>
<evidence type="ECO:0000313" key="14">
    <source>
        <dbReference type="RefSeq" id="XP_018497227.1"/>
    </source>
</evidence>
<keyword evidence="6 14" id="KW-0418">Kinase</keyword>
<accession>A0AAJ7L8N5</accession>
<dbReference type="KEGG" id="goe:100900011"/>
<dbReference type="SUPFAM" id="SSF56112">
    <property type="entry name" value="Protein kinase-like (PK-like)"/>
    <property type="match status" value="1"/>
</dbReference>
<dbReference type="InterPro" id="IPR011009">
    <property type="entry name" value="Kinase-like_dom_sf"/>
</dbReference>
<dbReference type="GO" id="GO:0030332">
    <property type="term" value="F:cyclin binding"/>
    <property type="evidence" value="ECO:0007669"/>
    <property type="project" value="TreeGrafter"/>
</dbReference>
<name>A0AAJ7L8N5_9ACAR</name>
<dbReference type="EC" id="2.7.11.22" evidence="2"/>
<comment type="similarity">
    <text evidence="1">Belongs to the protein kinase superfamily. CMGC Ser/Thr protein kinase family. CDC2/CDKX subfamily.</text>
</comment>
<dbReference type="GO" id="GO:0000082">
    <property type="term" value="P:G1/S transition of mitotic cell cycle"/>
    <property type="evidence" value="ECO:0007669"/>
    <property type="project" value="TreeGrafter"/>
</dbReference>
<dbReference type="AlphaFoldDB" id="A0AAJ7L8N5"/>
<dbReference type="GO" id="GO:0005737">
    <property type="term" value="C:cytoplasm"/>
    <property type="evidence" value="ECO:0007669"/>
    <property type="project" value="TreeGrafter"/>
</dbReference>
<evidence type="ECO:0000256" key="10">
    <source>
        <dbReference type="PROSITE-ProRule" id="PRU10141"/>
    </source>
</evidence>
<dbReference type="InterPro" id="IPR008271">
    <property type="entry name" value="Ser/Thr_kinase_AS"/>
</dbReference>
<evidence type="ECO:0000256" key="1">
    <source>
        <dbReference type="ARBA" id="ARBA00006485"/>
    </source>
</evidence>
<protein>
    <recommendedName>
        <fullName evidence="2">cyclin-dependent kinase</fullName>
        <ecNumber evidence="2">2.7.11.22</ecNumber>
    </recommendedName>
</protein>
<dbReference type="InterPro" id="IPR000719">
    <property type="entry name" value="Prot_kinase_dom"/>
</dbReference>
<dbReference type="InterPro" id="IPR050108">
    <property type="entry name" value="CDK"/>
</dbReference>
<evidence type="ECO:0000256" key="5">
    <source>
        <dbReference type="ARBA" id="ARBA00022741"/>
    </source>
</evidence>
<dbReference type="Proteomes" id="UP000694867">
    <property type="component" value="Unplaced"/>
</dbReference>
<keyword evidence="4" id="KW-0808">Transferase</keyword>
<evidence type="ECO:0000256" key="9">
    <source>
        <dbReference type="ARBA" id="ARBA00048367"/>
    </source>
</evidence>
<keyword evidence="5 10" id="KW-0547">Nucleotide-binding</keyword>
<dbReference type="Gene3D" id="1.10.510.10">
    <property type="entry name" value="Transferase(Phosphotransferase) domain 1"/>
    <property type="match status" value="1"/>
</dbReference>
<dbReference type="GO" id="GO:0000307">
    <property type="term" value="C:cyclin-dependent protein kinase holoenzyme complex"/>
    <property type="evidence" value="ECO:0007669"/>
    <property type="project" value="TreeGrafter"/>
</dbReference>
<reference evidence="14" key="1">
    <citation type="submission" date="2025-08" db="UniProtKB">
        <authorList>
            <consortium name="RefSeq"/>
        </authorList>
    </citation>
    <scope>IDENTIFICATION</scope>
</reference>
<dbReference type="GO" id="GO:0005634">
    <property type="term" value="C:nucleus"/>
    <property type="evidence" value="ECO:0007669"/>
    <property type="project" value="TreeGrafter"/>
</dbReference>
<keyword evidence="7 10" id="KW-0067">ATP-binding</keyword>
<dbReference type="GO" id="GO:0004693">
    <property type="term" value="F:cyclin-dependent protein serine/threonine kinase activity"/>
    <property type="evidence" value="ECO:0007669"/>
    <property type="project" value="UniProtKB-EC"/>
</dbReference>
<dbReference type="GO" id="GO:0007165">
    <property type="term" value="P:signal transduction"/>
    <property type="evidence" value="ECO:0007669"/>
    <property type="project" value="TreeGrafter"/>
</dbReference>
<dbReference type="PROSITE" id="PS50011">
    <property type="entry name" value="PROTEIN_KINASE_DOM"/>
    <property type="match status" value="1"/>
</dbReference>
<feature type="domain" description="Protein kinase" evidence="12">
    <location>
        <begin position="7"/>
        <end position="295"/>
    </location>
</feature>
<comment type="catalytic activity">
    <reaction evidence="9">
        <text>L-seryl-[protein] + ATP = O-phospho-L-seryl-[protein] + ADP + H(+)</text>
        <dbReference type="Rhea" id="RHEA:17989"/>
        <dbReference type="Rhea" id="RHEA-COMP:9863"/>
        <dbReference type="Rhea" id="RHEA-COMP:11604"/>
        <dbReference type="ChEBI" id="CHEBI:15378"/>
        <dbReference type="ChEBI" id="CHEBI:29999"/>
        <dbReference type="ChEBI" id="CHEBI:30616"/>
        <dbReference type="ChEBI" id="CHEBI:83421"/>
        <dbReference type="ChEBI" id="CHEBI:456216"/>
        <dbReference type="EC" id="2.7.11.22"/>
    </reaction>
</comment>
<dbReference type="SMART" id="SM00220">
    <property type="entry name" value="S_TKc"/>
    <property type="match status" value="1"/>
</dbReference>
<comment type="catalytic activity">
    <reaction evidence="8">
        <text>L-threonyl-[protein] + ATP = O-phospho-L-threonyl-[protein] + ADP + H(+)</text>
        <dbReference type="Rhea" id="RHEA:46608"/>
        <dbReference type="Rhea" id="RHEA-COMP:11060"/>
        <dbReference type="Rhea" id="RHEA-COMP:11605"/>
        <dbReference type="ChEBI" id="CHEBI:15378"/>
        <dbReference type="ChEBI" id="CHEBI:30013"/>
        <dbReference type="ChEBI" id="CHEBI:30616"/>
        <dbReference type="ChEBI" id="CHEBI:61977"/>
        <dbReference type="ChEBI" id="CHEBI:456216"/>
        <dbReference type="EC" id="2.7.11.22"/>
    </reaction>
</comment>
<sequence>MNALKNYDDFNHIGTGAFGTVYKARDKKNEGRFVALKKVRVAITDDGVPLSVLREISLLKQLETFHHRNIVQLYDICHGKRGENDLVIFLVLEHVDQDLGSFLEKCPAPGLDPDLIRSIIHQMLTGIDFLHSNRIVHRDLKPQNVLITDKHVIKLADFGLARIYEYQMALTPVVVTLWYRAPEVLLQSAYASAVDLWSCGCIMAELFTRKPLFPGGSENAQLGKILEVIGAPARESWPEDVAMSWEHFSLYGKGEDLSKLIPEADAAALNLIGNLVEFDPTKRVTAEAALAHAYFENYVPDNDS</sequence>
<keyword evidence="13" id="KW-1185">Reference proteome</keyword>
<evidence type="ECO:0000256" key="4">
    <source>
        <dbReference type="ARBA" id="ARBA00022679"/>
    </source>
</evidence>
<dbReference type="RefSeq" id="XP_018497227.1">
    <property type="nucleotide sequence ID" value="XM_018641711.1"/>
</dbReference>
<dbReference type="GO" id="GO:0010389">
    <property type="term" value="P:regulation of G2/M transition of mitotic cell cycle"/>
    <property type="evidence" value="ECO:0007669"/>
    <property type="project" value="TreeGrafter"/>
</dbReference>
<evidence type="ECO:0000256" key="7">
    <source>
        <dbReference type="ARBA" id="ARBA00022840"/>
    </source>
</evidence>
<gene>
    <name evidence="14" type="primary">LOC100900011</name>
</gene>
<dbReference type="GeneID" id="100900011"/>
<keyword evidence="3 11" id="KW-0723">Serine/threonine-protein kinase</keyword>
<evidence type="ECO:0000259" key="12">
    <source>
        <dbReference type="PROSITE" id="PS50011"/>
    </source>
</evidence>
<evidence type="ECO:0000256" key="8">
    <source>
        <dbReference type="ARBA" id="ARBA00047811"/>
    </source>
</evidence>
<dbReference type="PANTHER" id="PTHR24056">
    <property type="entry name" value="CELL DIVISION PROTEIN KINASE"/>
    <property type="match status" value="1"/>
</dbReference>
<dbReference type="PROSITE" id="PS00107">
    <property type="entry name" value="PROTEIN_KINASE_ATP"/>
    <property type="match status" value="1"/>
</dbReference>
<dbReference type="Pfam" id="PF00069">
    <property type="entry name" value="Pkinase"/>
    <property type="match status" value="1"/>
</dbReference>
<evidence type="ECO:0000256" key="6">
    <source>
        <dbReference type="ARBA" id="ARBA00022777"/>
    </source>
</evidence>
<dbReference type="GO" id="GO:0005524">
    <property type="term" value="F:ATP binding"/>
    <property type="evidence" value="ECO:0007669"/>
    <property type="project" value="UniProtKB-UniRule"/>
</dbReference>
<evidence type="ECO:0000313" key="13">
    <source>
        <dbReference type="Proteomes" id="UP000694867"/>
    </source>
</evidence>
<evidence type="ECO:0000256" key="3">
    <source>
        <dbReference type="ARBA" id="ARBA00022527"/>
    </source>
</evidence>
<organism evidence="13 14">
    <name type="scientific">Galendromus occidentalis</name>
    <name type="common">western predatory mite</name>
    <dbReference type="NCBI Taxonomy" id="34638"/>
    <lineage>
        <taxon>Eukaryota</taxon>
        <taxon>Metazoa</taxon>
        <taxon>Ecdysozoa</taxon>
        <taxon>Arthropoda</taxon>
        <taxon>Chelicerata</taxon>
        <taxon>Arachnida</taxon>
        <taxon>Acari</taxon>
        <taxon>Parasitiformes</taxon>
        <taxon>Mesostigmata</taxon>
        <taxon>Gamasina</taxon>
        <taxon>Phytoseioidea</taxon>
        <taxon>Phytoseiidae</taxon>
        <taxon>Typhlodrominae</taxon>
        <taxon>Galendromus</taxon>
    </lineage>
</organism>
<dbReference type="CDD" id="cd07838">
    <property type="entry name" value="STKc_CDK4_6_like"/>
    <property type="match status" value="1"/>
</dbReference>
<feature type="binding site" evidence="10">
    <location>
        <position position="37"/>
    </location>
    <ligand>
        <name>ATP</name>
        <dbReference type="ChEBI" id="CHEBI:30616"/>
    </ligand>
</feature>